<dbReference type="PANTHER" id="PTHR43196">
    <property type="entry name" value="SULFATE ADENYLYLTRANSFERASE SUBUNIT 2"/>
    <property type="match status" value="1"/>
</dbReference>
<accession>A0A5C0SF08</accession>
<dbReference type="InterPro" id="IPR050128">
    <property type="entry name" value="Sulfate_adenylyltrnsfr_sub2"/>
</dbReference>
<dbReference type="EMBL" id="CP042243">
    <property type="protein sequence ID" value="QEK11549.1"/>
    <property type="molecule type" value="Genomic_DNA"/>
</dbReference>
<dbReference type="InterPro" id="IPR014729">
    <property type="entry name" value="Rossmann-like_a/b/a_fold"/>
</dbReference>
<dbReference type="GO" id="GO:0003824">
    <property type="term" value="F:catalytic activity"/>
    <property type="evidence" value="ECO:0007669"/>
    <property type="project" value="InterPro"/>
</dbReference>
<evidence type="ECO:0000259" key="1">
    <source>
        <dbReference type="Pfam" id="PF01507"/>
    </source>
</evidence>
<dbReference type="InterPro" id="IPR002500">
    <property type="entry name" value="PAPS_reduct_dom"/>
</dbReference>
<dbReference type="RefSeq" id="WP_148808704.1">
    <property type="nucleotide sequence ID" value="NZ_CP042243.1"/>
</dbReference>
<name>A0A5C0SF08_CRATE</name>
<organism evidence="2 3">
    <name type="scientific">Crassaminicella thermophila</name>
    <dbReference type="NCBI Taxonomy" id="2599308"/>
    <lineage>
        <taxon>Bacteria</taxon>
        <taxon>Bacillati</taxon>
        <taxon>Bacillota</taxon>
        <taxon>Clostridia</taxon>
        <taxon>Eubacteriales</taxon>
        <taxon>Clostridiaceae</taxon>
        <taxon>Crassaminicella</taxon>
    </lineage>
</organism>
<evidence type="ECO:0000313" key="2">
    <source>
        <dbReference type="EMBL" id="QEK11549.1"/>
    </source>
</evidence>
<dbReference type="KEGG" id="crs:FQB35_03695"/>
<keyword evidence="3" id="KW-1185">Reference proteome</keyword>
<dbReference type="AlphaFoldDB" id="A0A5C0SF08"/>
<dbReference type="SUPFAM" id="SSF52402">
    <property type="entry name" value="Adenine nucleotide alpha hydrolases-like"/>
    <property type="match status" value="1"/>
</dbReference>
<dbReference type="Proteomes" id="UP000324646">
    <property type="component" value="Chromosome"/>
</dbReference>
<gene>
    <name evidence="2" type="ORF">FQB35_03695</name>
</gene>
<reference evidence="2 3" key="1">
    <citation type="submission" date="2019-07" db="EMBL/GenBank/DDBJ databases">
        <title>Complete genome of Crassaminicella thermophila SY095.</title>
        <authorList>
            <person name="Li X."/>
        </authorList>
    </citation>
    <scope>NUCLEOTIDE SEQUENCE [LARGE SCALE GENOMIC DNA]</scope>
    <source>
        <strain evidence="2 3">SY095</strain>
    </source>
</reference>
<protein>
    <submittedName>
        <fullName evidence="2">Phosphoadenosine phosphosulfate reductase family protein</fullName>
    </submittedName>
</protein>
<dbReference type="OrthoDB" id="9774475at2"/>
<proteinExistence type="predicted"/>
<feature type="domain" description="Phosphoadenosine phosphosulphate reductase" evidence="1">
    <location>
        <begin position="4"/>
        <end position="116"/>
    </location>
</feature>
<evidence type="ECO:0000313" key="3">
    <source>
        <dbReference type="Proteomes" id="UP000324646"/>
    </source>
</evidence>
<dbReference type="PANTHER" id="PTHR43196:SF2">
    <property type="entry name" value="PHOSPHOADENOSINE PHOSPHOSULFATE REDUCTASE"/>
    <property type="match status" value="1"/>
</dbReference>
<dbReference type="Gene3D" id="3.40.50.620">
    <property type="entry name" value="HUPs"/>
    <property type="match status" value="1"/>
</dbReference>
<sequence>MRHIVNLSGGKDSTALAVYLTKKYPNVKYEYVFCDTGCELPETYEYLNKIEKVLGIYIVRLNSDKPFEFYLEKMNGYLPSVFARWCTREMKIKPWERYVGDDNVYSYIAIRADEDRKGYISSKKNVHTVYPFIEDGICIGDVEKILLESEIGYPTYYEWRSRSGCYFCMFQRRIEWVNLYKYHPELFKKALVFEKDNFTWIKGMSLLDLLYRGKEIEERYYKKHSKKDAKKEIEDEDDYNDKCCLICSL</sequence>
<dbReference type="Pfam" id="PF01507">
    <property type="entry name" value="PAPS_reduct"/>
    <property type="match status" value="1"/>
</dbReference>